<feature type="signal peptide" evidence="1">
    <location>
        <begin position="1"/>
        <end position="20"/>
    </location>
</feature>
<dbReference type="Pfam" id="PF17164">
    <property type="entry name" value="DUF5122"/>
    <property type="match status" value="6"/>
</dbReference>
<accession>A0AAU7U5J9</accession>
<dbReference type="InterPro" id="IPR011044">
    <property type="entry name" value="Quino_amine_DH_bsu"/>
</dbReference>
<feature type="chain" id="PRO_5043347126" description="BIG2 domain-containing protein" evidence="1">
    <location>
        <begin position="21"/>
        <end position="624"/>
    </location>
</feature>
<dbReference type="InterPro" id="IPR003343">
    <property type="entry name" value="Big_2"/>
</dbReference>
<evidence type="ECO:0000256" key="1">
    <source>
        <dbReference type="SAM" id="SignalP"/>
    </source>
</evidence>
<dbReference type="PROSITE" id="PS51257">
    <property type="entry name" value="PROKAR_LIPOPROTEIN"/>
    <property type="match status" value="1"/>
</dbReference>
<dbReference type="Gene3D" id="2.80.10.50">
    <property type="match status" value="3"/>
</dbReference>
<feature type="domain" description="BIG2" evidence="2">
    <location>
        <begin position="30"/>
        <end position="109"/>
    </location>
</feature>
<organism evidence="3">
    <name type="scientific">Deinococcus sonorensis KR-87</name>
    <dbReference type="NCBI Taxonomy" id="694439"/>
    <lineage>
        <taxon>Bacteria</taxon>
        <taxon>Thermotogati</taxon>
        <taxon>Deinococcota</taxon>
        <taxon>Deinococci</taxon>
        <taxon>Deinococcales</taxon>
        <taxon>Deinococcaceae</taxon>
        <taxon>Deinococcus</taxon>
    </lineage>
</organism>
<dbReference type="NCBIfam" id="TIGR02608">
    <property type="entry name" value="delta_60_rpt"/>
    <property type="match status" value="7"/>
</dbReference>
<evidence type="ECO:0000313" key="3">
    <source>
        <dbReference type="EMBL" id="XBV83376.1"/>
    </source>
</evidence>
<geneLocation type="plasmid" evidence="3">
    <name>pDson04</name>
</geneLocation>
<name>A0AAU7U5J9_9DEIO</name>
<dbReference type="InterPro" id="IPR008964">
    <property type="entry name" value="Invasin/intimin_cell_adhesion"/>
</dbReference>
<dbReference type="EMBL" id="CP158296">
    <property type="protein sequence ID" value="XBV83376.1"/>
    <property type="molecule type" value="Genomic_DNA"/>
</dbReference>
<dbReference type="InterPro" id="IPR038081">
    <property type="entry name" value="CalX-like_sf"/>
</dbReference>
<keyword evidence="1" id="KW-0732">Signal</keyword>
<dbReference type="SUPFAM" id="SSF141072">
    <property type="entry name" value="CalX-like"/>
    <property type="match status" value="1"/>
</dbReference>
<dbReference type="RefSeq" id="WP_350240812.1">
    <property type="nucleotide sequence ID" value="NZ_CP158296.1"/>
</dbReference>
<gene>
    <name evidence="3" type="ORF">ABOD76_01210</name>
</gene>
<evidence type="ECO:0000259" key="2">
    <source>
        <dbReference type="SMART" id="SM00635"/>
    </source>
</evidence>
<protein>
    <recommendedName>
        <fullName evidence="2">BIG2 domain-containing protein</fullName>
    </recommendedName>
</protein>
<proteinExistence type="predicted"/>
<dbReference type="InterPro" id="IPR013431">
    <property type="entry name" value="Delta_60_rpt"/>
</dbReference>
<dbReference type="AlphaFoldDB" id="A0AAU7U5J9"/>
<dbReference type="SMART" id="SM00635">
    <property type="entry name" value="BID_2"/>
    <property type="match status" value="1"/>
</dbReference>
<dbReference type="SUPFAM" id="SSF49373">
    <property type="entry name" value="Invasin/intimin cell-adhesion fragments"/>
    <property type="match status" value="1"/>
</dbReference>
<reference evidence="3" key="1">
    <citation type="submission" date="2024-06" db="EMBL/GenBank/DDBJ databases">
        <title>Draft Genome Sequence of Deinococcus sonorensis Type Strain KR-87, a Biofilm Producing Representative of the Genus Deinococcus.</title>
        <authorList>
            <person name="Boren L.S."/>
            <person name="Grosso R.A."/>
            <person name="Hugenberg-Cox A.N."/>
            <person name="Hill J.T.E."/>
            <person name="Albert C.M."/>
            <person name="Tuohy J.M."/>
        </authorList>
    </citation>
    <scope>NUCLEOTIDE SEQUENCE</scope>
    <source>
        <strain evidence="3">KR-87</strain>
        <plasmid evidence="3">pDson04</plasmid>
    </source>
</reference>
<sequence length="624" mass="61511">MRSIQIISAVLLTGSLAACGGGSPTPGTPTIRTIELTPATASVAVGQNVSLTAIAKDQAGHTVTGVTFSWKSSSETVAKVAGGVVTGMTAGTANVTASANGVTSAPAAITVTQAQPQSSFDLTLSQDRLPVITGTSATLTVTVTRLNGFTGPITLNASNLPAGASAAPVTVAAGQTSATVTVSAAANAAHSQPTAVTLSGSSAGVPAVNKTVTVTVRGPAGSLDTTFGTQGIAVTPVGAGEDVPYAMAVQPDGKIVVAGRVAGTVSDDFGVVRYTRDGALDPTFGAGGKVLIDFEGRSDIARAVALQPDGKIVVAGNATTGAGEERFAVARLNSAGTLDASFGTGGRVETAFPGSSADRAYAALVQPDGKIVVGGQANLASNTSGVDFALARYTATGALDAGFGTGGQVLTAMTAGSGTEAIHALALQGSKIVAAGGEGDFRVARYTAAGTLDASFGTGGKVSAVFGAGSIGVANAVVVDAQNRLVLAGQSQNDTAAARLTENGALDASFGEGGKKVIAINADNWDAANGLAIQSDGKVVLGGWVYGVGSQSNFTVTRLTAGGQPDGGFGTGGTTVTPVATGIKQDEAQALALQPDERIPATRIVAAGLRQDSNQDFALTRYWP</sequence>
<dbReference type="Gene3D" id="2.60.40.1080">
    <property type="match status" value="1"/>
</dbReference>
<dbReference type="SUPFAM" id="SSF50969">
    <property type="entry name" value="YVTN repeat-like/Quinoprotein amine dehydrogenase"/>
    <property type="match status" value="1"/>
</dbReference>
<keyword evidence="3" id="KW-0614">Plasmid</keyword>
<dbReference type="KEGG" id="dsc:ABOD76_01210"/>